<dbReference type="AlphaFoldDB" id="A0A847UDM0"/>
<evidence type="ECO:0000256" key="1">
    <source>
        <dbReference type="ARBA" id="ARBA00007958"/>
    </source>
</evidence>
<accession>A0A847UDM0</accession>
<comment type="caution">
    <text evidence="3">The sequence shown here is derived from an EMBL/GenBank/DDBJ whole genome shotgun (WGS) entry which is preliminary data.</text>
</comment>
<organism evidence="3 4">
    <name type="scientific">Halomicrobium mukohataei</name>
    <dbReference type="NCBI Taxonomy" id="57705"/>
    <lineage>
        <taxon>Archaea</taxon>
        <taxon>Methanobacteriati</taxon>
        <taxon>Methanobacteriota</taxon>
        <taxon>Stenosarchaea group</taxon>
        <taxon>Halobacteria</taxon>
        <taxon>Halobacteriales</taxon>
        <taxon>Haloarculaceae</taxon>
        <taxon>Halomicrobium</taxon>
    </lineage>
</organism>
<dbReference type="InterPro" id="IPR023214">
    <property type="entry name" value="HAD_sf"/>
</dbReference>
<dbReference type="InterPro" id="IPR036412">
    <property type="entry name" value="HAD-like_sf"/>
</dbReference>
<dbReference type="EMBL" id="WOYG01000001">
    <property type="protein sequence ID" value="NLV09590.1"/>
    <property type="molecule type" value="Genomic_DNA"/>
</dbReference>
<protein>
    <submittedName>
        <fullName evidence="3">HAD-IA family hydrolase</fullName>
    </submittedName>
</protein>
<name>A0A847UDM0_9EURY</name>
<reference evidence="3" key="1">
    <citation type="submission" date="2019-12" db="EMBL/GenBank/DDBJ databases">
        <title>Whole-genome sequence of Halomicrobium mukohataei pws1.</title>
        <authorList>
            <person name="Verma D.K."/>
            <person name="Gopal K."/>
            <person name="Prasad E.S."/>
        </authorList>
    </citation>
    <scope>NUCLEOTIDE SEQUENCE</scope>
    <source>
        <strain evidence="3">Pws1</strain>
    </source>
</reference>
<dbReference type="InterPro" id="IPR051540">
    <property type="entry name" value="S-2-haloacid_dehalogenase"/>
</dbReference>
<evidence type="ECO:0000256" key="2">
    <source>
        <dbReference type="ARBA" id="ARBA00022801"/>
    </source>
</evidence>
<dbReference type="OrthoDB" id="131325at2157"/>
<gene>
    <name evidence="3" type="ORF">GOC74_06570</name>
</gene>
<comment type="similarity">
    <text evidence="1">Belongs to the HAD-like hydrolase superfamily.</text>
</comment>
<keyword evidence="2 3" id="KW-0378">Hydrolase</keyword>
<evidence type="ECO:0000313" key="4">
    <source>
        <dbReference type="Proteomes" id="UP000608662"/>
    </source>
</evidence>
<dbReference type="SFLD" id="SFLDS00003">
    <property type="entry name" value="Haloacid_Dehalogenase"/>
    <property type="match status" value="1"/>
</dbReference>
<dbReference type="SUPFAM" id="SSF56784">
    <property type="entry name" value="HAD-like"/>
    <property type="match status" value="1"/>
</dbReference>
<dbReference type="InterPro" id="IPR006439">
    <property type="entry name" value="HAD-SF_hydro_IA"/>
</dbReference>
<dbReference type="SFLD" id="SFLDG01129">
    <property type="entry name" value="C1.5:_HAD__Beta-PGM__Phosphata"/>
    <property type="match status" value="1"/>
</dbReference>
<dbReference type="Gene3D" id="3.40.50.1000">
    <property type="entry name" value="HAD superfamily/HAD-like"/>
    <property type="match status" value="1"/>
</dbReference>
<dbReference type="Proteomes" id="UP000608662">
    <property type="component" value="Unassembled WGS sequence"/>
</dbReference>
<proteinExistence type="inferred from homology"/>
<dbReference type="GO" id="GO:0016787">
    <property type="term" value="F:hydrolase activity"/>
    <property type="evidence" value="ECO:0007669"/>
    <property type="project" value="UniProtKB-KW"/>
</dbReference>
<dbReference type="Pfam" id="PF00702">
    <property type="entry name" value="Hydrolase"/>
    <property type="match status" value="1"/>
</dbReference>
<evidence type="ECO:0000313" key="3">
    <source>
        <dbReference type="EMBL" id="NLV09590.1"/>
    </source>
</evidence>
<dbReference type="PANTHER" id="PTHR43316">
    <property type="entry name" value="HYDROLASE, HALOACID DELAHOGENASE-RELATED"/>
    <property type="match status" value="1"/>
</dbReference>
<dbReference type="NCBIfam" id="TIGR01549">
    <property type="entry name" value="HAD-SF-IA-v1"/>
    <property type="match status" value="1"/>
</dbReference>
<dbReference type="RefSeq" id="WP_170093419.1">
    <property type="nucleotide sequence ID" value="NZ_WOYG01000001.1"/>
</dbReference>
<sequence length="208" mass="22476">MSTTTAICFDLDGTLVQYDRSFDEILTTTFERELGTATEEMVAAYESGFFDAFEGCTPEPYHAGMRAALAEAEIDADVDALVATLRAEEFAATSVSSAARDCLSELGADEATTLVVCSDGVGEWQRAKIGHHDLGSHFDETVISYDVGGHKTDGDPYDAVRERVDAEEYVMVGDSHESDVVAAREAGFVPVQYEDAETDLFAILTAML</sequence>